<keyword evidence="2" id="KW-1185">Reference proteome</keyword>
<dbReference type="AlphaFoldDB" id="A0A8C8WR20"/>
<dbReference type="Proteomes" id="UP000694399">
    <property type="component" value="Chromosome B2"/>
</dbReference>
<reference evidence="1" key="2">
    <citation type="submission" date="2025-08" db="UniProtKB">
        <authorList>
            <consortium name="Ensembl"/>
        </authorList>
    </citation>
    <scope>IDENTIFICATION</scope>
</reference>
<reference evidence="1" key="1">
    <citation type="journal article" date="2019" name="bioRxiv">
        <title>Long live the king: chromosome-level assembly of the lion (Panthera leo) using linked-read, Hi-C, and long read data.</title>
        <authorList>
            <person name="Armstrong E.E."/>
            <person name="Taylor R.W."/>
            <person name="Miller D.E."/>
            <person name="Kaelin C."/>
            <person name="Barsh G."/>
            <person name="Hadly E.A."/>
            <person name="Petrov D."/>
        </authorList>
    </citation>
    <scope>NUCLEOTIDE SEQUENCE [LARGE SCALE GENOMIC DNA]</scope>
</reference>
<dbReference type="Ensembl" id="ENSPLOT00000007460.1">
    <property type="protein sequence ID" value="ENSPLOP00000006746.1"/>
    <property type="gene ID" value="ENSPLOG00000004937.1"/>
</dbReference>
<reference evidence="1" key="3">
    <citation type="submission" date="2025-09" db="UniProtKB">
        <authorList>
            <consortium name="Ensembl"/>
        </authorList>
    </citation>
    <scope>IDENTIFICATION</scope>
</reference>
<proteinExistence type="predicted"/>
<evidence type="ECO:0000313" key="2">
    <source>
        <dbReference type="Proteomes" id="UP000694399"/>
    </source>
</evidence>
<accession>A0A8C8WR20</accession>
<sequence length="143" mass="16308">MRSGSLLQWEYSSNKIFNYIQITPACLYERHAVYTLQSLCATAWRQRSERMRVCDDIRSYLSLRRRGEDSTSTEEMQLIPNWPRADLQNPDMQDTVFSSSHLMHSSILHLSFNANSPLTCGTSSSWEEGTLSCDVSGTSEAET</sequence>
<protein>
    <submittedName>
        <fullName evidence="1">Uncharacterized protein</fullName>
    </submittedName>
</protein>
<organism evidence="1 2">
    <name type="scientific">Panthera leo</name>
    <name type="common">Lion</name>
    <dbReference type="NCBI Taxonomy" id="9689"/>
    <lineage>
        <taxon>Eukaryota</taxon>
        <taxon>Metazoa</taxon>
        <taxon>Chordata</taxon>
        <taxon>Craniata</taxon>
        <taxon>Vertebrata</taxon>
        <taxon>Euteleostomi</taxon>
        <taxon>Mammalia</taxon>
        <taxon>Eutheria</taxon>
        <taxon>Laurasiatheria</taxon>
        <taxon>Carnivora</taxon>
        <taxon>Feliformia</taxon>
        <taxon>Felidae</taxon>
        <taxon>Pantherinae</taxon>
        <taxon>Panthera</taxon>
    </lineage>
</organism>
<evidence type="ECO:0000313" key="1">
    <source>
        <dbReference type="Ensembl" id="ENSPLOP00000006746.1"/>
    </source>
</evidence>
<name>A0A8C8WR20_PANLE</name>